<dbReference type="Gene3D" id="3.30.70.1490">
    <property type="entry name" value="Cysteine protease Prp"/>
    <property type="match status" value="1"/>
</dbReference>
<name>A0A367ZMI3_9BACT</name>
<reference evidence="7 8" key="1">
    <citation type="submission" date="2018-05" db="EMBL/GenBank/DDBJ databases">
        <title>A metagenomic window into the 2 km-deep terrestrial subsurface aquifer revealed taxonomically and functionally diverse microbial community comprising novel uncultured bacterial lineages.</title>
        <authorList>
            <person name="Kadnikov V.V."/>
            <person name="Mardanov A.V."/>
            <person name="Beletsky A.V."/>
            <person name="Banks D."/>
            <person name="Pimenov N.V."/>
            <person name="Frank Y.A."/>
            <person name="Karnachuk O.V."/>
            <person name="Ravin N.V."/>
        </authorList>
    </citation>
    <scope>NUCLEOTIDE SEQUENCE [LARGE SCALE GENOMIC DNA]</scope>
    <source>
        <strain evidence="7">BY5</strain>
    </source>
</reference>
<dbReference type="GO" id="GO:0006508">
    <property type="term" value="P:proteolysis"/>
    <property type="evidence" value="ECO:0007669"/>
    <property type="project" value="UniProtKB-KW"/>
</dbReference>
<evidence type="ECO:0000256" key="3">
    <source>
        <dbReference type="ARBA" id="ARBA00022801"/>
    </source>
</evidence>
<sequence length="104" mass="11535">MVEVFFPRPVGTRLRLKVTGHARADTKGKDPVCAAVSALVQIFLGGMEREVQATVEGIFEEGLCDVQVAVKPSRQAEFTAISRVFRFGFEKLAQDYPSHIRIVN</sequence>
<keyword evidence="1" id="KW-0690">Ribosome biogenesis</keyword>
<dbReference type="Proteomes" id="UP000252355">
    <property type="component" value="Unassembled WGS sequence"/>
</dbReference>
<dbReference type="InterPro" id="IPR036764">
    <property type="entry name" value="Peptidase_Prp_sf"/>
</dbReference>
<evidence type="ECO:0000256" key="5">
    <source>
        <dbReference type="ARBA" id="ARBA00044503"/>
    </source>
</evidence>
<protein>
    <recommendedName>
        <fullName evidence="6">Ribosomal processing cysteine protease Prp</fullName>
    </recommendedName>
</protein>
<dbReference type="AlphaFoldDB" id="A0A367ZMI3"/>
<organism evidence="7 8">
    <name type="scientific">Candidatus Ozemobacter sibiricus</name>
    <dbReference type="NCBI Taxonomy" id="2268124"/>
    <lineage>
        <taxon>Bacteria</taxon>
        <taxon>Candidatus Ozemobacteria</taxon>
        <taxon>Candidatus Ozemobacterales</taxon>
        <taxon>Candidatus Ozemobacteraceae</taxon>
        <taxon>Candidatus Ozemobacter</taxon>
    </lineage>
</organism>
<evidence type="ECO:0000313" key="8">
    <source>
        <dbReference type="Proteomes" id="UP000252355"/>
    </source>
</evidence>
<keyword evidence="2" id="KW-0645">Protease</keyword>
<accession>A0A367ZMI3</accession>
<evidence type="ECO:0000256" key="4">
    <source>
        <dbReference type="ARBA" id="ARBA00022807"/>
    </source>
</evidence>
<proteinExistence type="inferred from homology"/>
<dbReference type="GO" id="GO:0042254">
    <property type="term" value="P:ribosome biogenesis"/>
    <property type="evidence" value="ECO:0007669"/>
    <property type="project" value="UniProtKB-KW"/>
</dbReference>
<keyword evidence="3" id="KW-0378">Hydrolase</keyword>
<evidence type="ECO:0000256" key="1">
    <source>
        <dbReference type="ARBA" id="ARBA00022517"/>
    </source>
</evidence>
<dbReference type="CDD" id="cd16332">
    <property type="entry name" value="Prp-like"/>
    <property type="match status" value="1"/>
</dbReference>
<gene>
    <name evidence="7" type="ORF">OZSIB_1324</name>
</gene>
<evidence type="ECO:0000313" key="7">
    <source>
        <dbReference type="EMBL" id="RCK78602.1"/>
    </source>
</evidence>
<comment type="caution">
    <text evidence="7">The sequence shown here is derived from an EMBL/GenBank/DDBJ whole genome shotgun (WGS) entry which is preliminary data.</text>
</comment>
<dbReference type="SUPFAM" id="SSF118010">
    <property type="entry name" value="TM1457-like"/>
    <property type="match status" value="1"/>
</dbReference>
<evidence type="ECO:0000256" key="2">
    <source>
        <dbReference type="ARBA" id="ARBA00022670"/>
    </source>
</evidence>
<dbReference type="GO" id="GO:0008234">
    <property type="term" value="F:cysteine-type peptidase activity"/>
    <property type="evidence" value="ECO:0007669"/>
    <property type="project" value="UniProtKB-KW"/>
</dbReference>
<dbReference type="Pfam" id="PF04327">
    <property type="entry name" value="Peptidase_Prp"/>
    <property type="match status" value="1"/>
</dbReference>
<dbReference type="InterPro" id="IPR007422">
    <property type="entry name" value="Peptidase_Prp"/>
</dbReference>
<comment type="similarity">
    <text evidence="5">Belongs to the Prp family.</text>
</comment>
<dbReference type="EMBL" id="QOQW01000021">
    <property type="protein sequence ID" value="RCK78602.1"/>
    <property type="molecule type" value="Genomic_DNA"/>
</dbReference>
<evidence type="ECO:0000256" key="6">
    <source>
        <dbReference type="ARBA" id="ARBA00044538"/>
    </source>
</evidence>
<keyword evidence="4" id="KW-0788">Thiol protease</keyword>